<dbReference type="GO" id="GO:0050660">
    <property type="term" value="F:flavin adenine dinucleotide binding"/>
    <property type="evidence" value="ECO:0007669"/>
    <property type="project" value="InterPro"/>
</dbReference>
<keyword evidence="6" id="KW-1185">Reference proteome</keyword>
<dbReference type="InterPro" id="IPR020946">
    <property type="entry name" value="Flavin_mOase-like"/>
</dbReference>
<protein>
    <recommendedName>
        <fullName evidence="7">FAD/NAD(P)-binding domain-containing protein</fullName>
    </recommendedName>
</protein>
<evidence type="ECO:0000313" key="5">
    <source>
        <dbReference type="EMBL" id="KAF9889687.1"/>
    </source>
</evidence>
<dbReference type="SUPFAM" id="SSF51905">
    <property type="entry name" value="FAD/NAD(P)-binding domain"/>
    <property type="match status" value="1"/>
</dbReference>
<dbReference type="Proteomes" id="UP001194746">
    <property type="component" value="Unassembled WGS sequence"/>
</dbReference>
<keyword evidence="3" id="KW-0274">FAD</keyword>
<dbReference type="InterPro" id="IPR050346">
    <property type="entry name" value="FMO-like"/>
</dbReference>
<reference evidence="5" key="2">
    <citation type="submission" date="2020-02" db="EMBL/GenBank/DDBJ databases">
        <authorList>
            <person name="Gilchrist C.L.M."/>
            <person name="Chooi Y.-H."/>
        </authorList>
    </citation>
    <scope>NUCLEOTIDE SEQUENCE</scope>
    <source>
        <strain evidence="5">MST-FP2251</strain>
    </source>
</reference>
<evidence type="ECO:0000256" key="1">
    <source>
        <dbReference type="ARBA" id="ARBA00009183"/>
    </source>
</evidence>
<comment type="similarity">
    <text evidence="1">Belongs to the FMO family.</text>
</comment>
<evidence type="ECO:0000256" key="2">
    <source>
        <dbReference type="ARBA" id="ARBA00022630"/>
    </source>
</evidence>
<dbReference type="PANTHER" id="PTHR23023">
    <property type="entry name" value="DIMETHYLANILINE MONOOXYGENASE"/>
    <property type="match status" value="1"/>
</dbReference>
<accession>A0AAD4CNQ5</accession>
<keyword evidence="4" id="KW-0560">Oxidoreductase</keyword>
<dbReference type="Pfam" id="PF00743">
    <property type="entry name" value="FMO-like"/>
    <property type="match status" value="1"/>
</dbReference>
<organism evidence="5 6">
    <name type="scientific">Aspergillus nanangensis</name>
    <dbReference type="NCBI Taxonomy" id="2582783"/>
    <lineage>
        <taxon>Eukaryota</taxon>
        <taxon>Fungi</taxon>
        <taxon>Dikarya</taxon>
        <taxon>Ascomycota</taxon>
        <taxon>Pezizomycotina</taxon>
        <taxon>Eurotiomycetes</taxon>
        <taxon>Eurotiomycetidae</taxon>
        <taxon>Eurotiales</taxon>
        <taxon>Aspergillaceae</taxon>
        <taxon>Aspergillus</taxon>
        <taxon>Aspergillus subgen. Circumdati</taxon>
    </lineage>
</organism>
<gene>
    <name evidence="5" type="ORF">FE257_006993</name>
</gene>
<evidence type="ECO:0000313" key="6">
    <source>
        <dbReference type="Proteomes" id="UP001194746"/>
    </source>
</evidence>
<reference evidence="5" key="1">
    <citation type="journal article" date="2019" name="Beilstein J. Org. Chem.">
        <title>Nanangenines: drimane sesquiterpenoids as the dominant metabolite cohort of a novel Australian fungus, Aspergillus nanangensis.</title>
        <authorList>
            <person name="Lacey H.J."/>
            <person name="Gilchrist C.L.M."/>
            <person name="Crombie A."/>
            <person name="Kalaitzis J.A."/>
            <person name="Vuong D."/>
            <person name="Rutledge P.J."/>
            <person name="Turner P."/>
            <person name="Pitt J.I."/>
            <person name="Lacey E."/>
            <person name="Chooi Y.H."/>
            <person name="Piggott A.M."/>
        </authorList>
    </citation>
    <scope>NUCLEOTIDE SEQUENCE</scope>
    <source>
        <strain evidence="5">MST-FP2251</strain>
    </source>
</reference>
<proteinExistence type="inferred from homology"/>
<evidence type="ECO:0000256" key="4">
    <source>
        <dbReference type="ARBA" id="ARBA00023002"/>
    </source>
</evidence>
<evidence type="ECO:0008006" key="7">
    <source>
        <dbReference type="Google" id="ProtNLM"/>
    </source>
</evidence>
<comment type="caution">
    <text evidence="5">The sequence shown here is derived from an EMBL/GenBank/DDBJ whole genome shotgun (WGS) entry which is preliminary data.</text>
</comment>
<dbReference type="InterPro" id="IPR036188">
    <property type="entry name" value="FAD/NAD-bd_sf"/>
</dbReference>
<dbReference type="PRINTS" id="PR00368">
    <property type="entry name" value="FADPNR"/>
</dbReference>
<dbReference type="EMBL" id="VCAU01000033">
    <property type="protein sequence ID" value="KAF9889687.1"/>
    <property type="molecule type" value="Genomic_DNA"/>
</dbReference>
<name>A0AAD4CNQ5_ASPNN</name>
<dbReference type="AlphaFoldDB" id="A0AAD4CNQ5"/>
<sequence>MSSSKKVAIIGAGPSGLVAAKTLLHCVPAGSFAPVIFEKQHAIGGLWPTKRPTVRGLIDPSMRTNLSRFTVAFSDLAWESVLGGGDVPMFPQAWQVNQYLATYAEQYLPREIIRVGHEVVKIVRLTREGSRPRWEVQWRETEWNSKTDTRSERFDFLIVASGYFSRPYVPDIPGLDGFTGKTVHSSALSTPEDMDDLVENIDASGGKVVVTGASMSGVEAASALALHLSSLGLASSSPSRKPFEVHHVCSRPFWTVPLYIPDPRQARFLPLDLAFYDLGRRPAGLVEYGYGRVSGQQAKKSNNYFRSLLGGDYECIGSVGVSSTNDEIEEIPPPWVAIGDDYAEYTRSGAITATIGRITTIHSHPNGRATVDIRNETTNDVTSFDNVAAIVMATGFTPYSSLSFLPADVLSQLEYSTTDPFLPLVLDGKGTSNAAVPELGFVGLYRGPYWGAMEMQARSLAQAWLLQAEQDVPFSDEALARKNAEREAVRHVRGADPRLHRSQFPMGDYVGIMESFARDLDIHRTPLSDDGDRSGPVVPARYPAEKGSVAQADIVVDSLRGVLSPDLKGHALAGAAATAVFRALHGTWRFERVDSRGGRDRKVRGTSIFCPRYPSRPGCGREYVCEEMEIEDGSPRRGSRCVYGLTHDSTSRRDDPISISVLVEGDNPSQSMGLQVSYVPTDREGITVCAVGHQPLDGSEYRYVFQFDGVVITSWECTMLSNNEDEMKTLYTRGT</sequence>
<evidence type="ECO:0000256" key="3">
    <source>
        <dbReference type="ARBA" id="ARBA00022827"/>
    </source>
</evidence>
<keyword evidence="2" id="KW-0285">Flavoprotein</keyword>
<dbReference type="GO" id="GO:0004499">
    <property type="term" value="F:N,N-dimethylaniline monooxygenase activity"/>
    <property type="evidence" value="ECO:0007669"/>
    <property type="project" value="InterPro"/>
</dbReference>
<dbReference type="GO" id="GO:0050661">
    <property type="term" value="F:NADP binding"/>
    <property type="evidence" value="ECO:0007669"/>
    <property type="project" value="InterPro"/>
</dbReference>
<dbReference type="Gene3D" id="3.50.50.60">
    <property type="entry name" value="FAD/NAD(P)-binding domain"/>
    <property type="match status" value="1"/>
</dbReference>